<dbReference type="GO" id="GO:0005874">
    <property type="term" value="C:microtubule"/>
    <property type="evidence" value="ECO:0007669"/>
    <property type="project" value="UniProtKB-KW"/>
</dbReference>
<evidence type="ECO:0000256" key="4">
    <source>
        <dbReference type="ARBA" id="ARBA00022454"/>
    </source>
</evidence>
<evidence type="ECO:0000256" key="9">
    <source>
        <dbReference type="ARBA" id="ARBA00022838"/>
    </source>
</evidence>
<evidence type="ECO:0000256" key="2">
    <source>
        <dbReference type="ARBA" id="ARBA00004629"/>
    </source>
</evidence>
<dbReference type="EMBL" id="JBJUIK010000003">
    <property type="protein sequence ID" value="KAL3532210.1"/>
    <property type="molecule type" value="Genomic_DNA"/>
</dbReference>
<gene>
    <name evidence="13" type="ORF">ACH5RR_005731</name>
</gene>
<dbReference type="GO" id="GO:0051301">
    <property type="term" value="P:cell division"/>
    <property type="evidence" value="ECO:0007669"/>
    <property type="project" value="UniProtKB-KW"/>
</dbReference>
<keyword evidence="9" id="KW-0995">Kinetochore</keyword>
<comment type="similarity">
    <text evidence="3">Belongs to the SKA3 family.</text>
</comment>
<evidence type="ECO:0000256" key="5">
    <source>
        <dbReference type="ARBA" id="ARBA00022490"/>
    </source>
</evidence>
<comment type="caution">
    <text evidence="13">The sequence shown here is derived from an EMBL/GenBank/DDBJ whole genome shotgun (WGS) entry which is preliminary data.</text>
</comment>
<evidence type="ECO:0000256" key="11">
    <source>
        <dbReference type="ARBA" id="ARBA00023306"/>
    </source>
</evidence>
<proteinExistence type="inferred from homology"/>
<comment type="subcellular location">
    <subcellularLocation>
        <location evidence="2">Chromosome</location>
        <location evidence="2">Centromere</location>
        <location evidence="2">Kinetochore</location>
    </subcellularLocation>
    <subcellularLocation>
        <location evidence="1">Cytoplasm</location>
        <location evidence="1">Cytoskeleton</location>
        <location evidence="1">Spindle</location>
    </subcellularLocation>
</comment>
<evidence type="ECO:0000256" key="6">
    <source>
        <dbReference type="ARBA" id="ARBA00022618"/>
    </source>
</evidence>
<evidence type="ECO:0000256" key="7">
    <source>
        <dbReference type="ARBA" id="ARBA00022701"/>
    </source>
</evidence>
<accession>A0ABD3AM00</accession>
<sequence>MTESIKKFCSSISGFCNHLQSSCDALKHSLDRRPIPLDSASATFMQSLNRRVSTTSADLNLLESMSCDTVSFEELLGHCTQVFNNNQIHLLSLQDHLISTSSYIPSADTDEDQDEGEKELDDDLSPFISCKTLPLSRYPDDDDPLLDDSLSLKNLGLSDVCLATIASEANNSIQNVGTFEEAEEEIVDELMPMPFKDSKSWIDVSREDYESLPKHMKSLASWEDLVAAVEKINSSLTKRSSKPVTFHQDEIASLGLGHKARSYVLLLIKMNHIVVETIDGVISYRVL</sequence>
<evidence type="ECO:0000256" key="12">
    <source>
        <dbReference type="ARBA" id="ARBA00023328"/>
    </source>
</evidence>
<evidence type="ECO:0000313" key="13">
    <source>
        <dbReference type="EMBL" id="KAL3532210.1"/>
    </source>
</evidence>
<dbReference type="PANTHER" id="PTHR48118">
    <property type="entry name" value="SPINDLE AND KINETOCHORE-ASSOCIATED PROTEIN 3"/>
    <property type="match status" value="1"/>
</dbReference>
<evidence type="ECO:0000313" key="14">
    <source>
        <dbReference type="Proteomes" id="UP001630127"/>
    </source>
</evidence>
<keyword evidence="14" id="KW-1185">Reference proteome</keyword>
<evidence type="ECO:0000256" key="10">
    <source>
        <dbReference type="ARBA" id="ARBA00023212"/>
    </source>
</evidence>
<organism evidence="13 14">
    <name type="scientific">Cinchona calisaya</name>
    <dbReference type="NCBI Taxonomy" id="153742"/>
    <lineage>
        <taxon>Eukaryota</taxon>
        <taxon>Viridiplantae</taxon>
        <taxon>Streptophyta</taxon>
        <taxon>Embryophyta</taxon>
        <taxon>Tracheophyta</taxon>
        <taxon>Spermatophyta</taxon>
        <taxon>Magnoliopsida</taxon>
        <taxon>eudicotyledons</taxon>
        <taxon>Gunneridae</taxon>
        <taxon>Pentapetalae</taxon>
        <taxon>asterids</taxon>
        <taxon>lamiids</taxon>
        <taxon>Gentianales</taxon>
        <taxon>Rubiaceae</taxon>
        <taxon>Cinchonoideae</taxon>
        <taxon>Cinchoneae</taxon>
        <taxon>Cinchona</taxon>
    </lineage>
</organism>
<dbReference type="AlphaFoldDB" id="A0ABD3AM00"/>
<evidence type="ECO:0000256" key="3">
    <source>
        <dbReference type="ARBA" id="ARBA00007716"/>
    </source>
</evidence>
<keyword evidence="5" id="KW-0963">Cytoplasm</keyword>
<keyword evidence="10" id="KW-0206">Cytoskeleton</keyword>
<protein>
    <recommendedName>
        <fullName evidence="15">Spindle and kinetochore-associated protein 3</fullName>
    </recommendedName>
</protein>
<keyword evidence="12" id="KW-0137">Centromere</keyword>
<evidence type="ECO:0008006" key="15">
    <source>
        <dbReference type="Google" id="ProtNLM"/>
    </source>
</evidence>
<name>A0ABD3AM00_9GENT</name>
<keyword evidence="4" id="KW-0158">Chromosome</keyword>
<keyword evidence="8" id="KW-0498">Mitosis</keyword>
<evidence type="ECO:0000256" key="8">
    <source>
        <dbReference type="ARBA" id="ARBA00022776"/>
    </source>
</evidence>
<keyword evidence="11" id="KW-0131">Cell cycle</keyword>
<dbReference type="GO" id="GO:0000776">
    <property type="term" value="C:kinetochore"/>
    <property type="evidence" value="ECO:0007669"/>
    <property type="project" value="UniProtKB-KW"/>
</dbReference>
<evidence type="ECO:0000256" key="1">
    <source>
        <dbReference type="ARBA" id="ARBA00004186"/>
    </source>
</evidence>
<dbReference type="GO" id="GO:0005819">
    <property type="term" value="C:spindle"/>
    <property type="evidence" value="ECO:0007669"/>
    <property type="project" value="UniProtKB-SubCell"/>
</dbReference>
<keyword evidence="6" id="KW-0132">Cell division</keyword>
<dbReference type="InterPro" id="IPR033341">
    <property type="entry name" value="SKA3"/>
</dbReference>
<keyword evidence="7" id="KW-0493">Microtubule</keyword>
<dbReference type="Proteomes" id="UP001630127">
    <property type="component" value="Unassembled WGS sequence"/>
</dbReference>
<dbReference type="PANTHER" id="PTHR48118:SF1">
    <property type="entry name" value="SPINDLE AND KINETOCHORE-ASSOCIATED PROTEIN 3"/>
    <property type="match status" value="1"/>
</dbReference>
<reference evidence="13 14" key="1">
    <citation type="submission" date="2024-11" db="EMBL/GenBank/DDBJ databases">
        <title>A near-complete genome assembly of Cinchona calisaya.</title>
        <authorList>
            <person name="Lian D.C."/>
            <person name="Zhao X.W."/>
            <person name="Wei L."/>
        </authorList>
    </citation>
    <scope>NUCLEOTIDE SEQUENCE [LARGE SCALE GENOMIC DNA]</scope>
    <source>
        <tissue evidence="13">Nenye</tissue>
    </source>
</reference>